<dbReference type="RefSeq" id="XP_004181640.1">
    <property type="nucleotide sequence ID" value="XM_004181592.1"/>
</dbReference>
<protein>
    <submittedName>
        <fullName evidence="2">Uncharacterized protein</fullName>
    </submittedName>
</protein>
<keyword evidence="3" id="KW-1185">Reference proteome</keyword>
<evidence type="ECO:0000256" key="1">
    <source>
        <dbReference type="SAM" id="MobiDB-lite"/>
    </source>
</evidence>
<dbReference type="Proteomes" id="UP000002866">
    <property type="component" value="Chromosome 7"/>
</dbReference>
<feature type="region of interest" description="Disordered" evidence="1">
    <location>
        <begin position="117"/>
        <end position="147"/>
    </location>
</feature>
<dbReference type="GeneID" id="14497253"/>
<dbReference type="KEGG" id="tbl:TBLA_0G01780"/>
<name>I2H6W9_HENB6</name>
<dbReference type="InParanoid" id="I2H6W9"/>
<evidence type="ECO:0000313" key="2">
    <source>
        <dbReference type="EMBL" id="CCH62121.1"/>
    </source>
</evidence>
<sequence length="171" mass="19101">MAKIYIEDYFVGNKLTTDYFLEDPASSTPSNLTVTESFTYNPQFDYNQAQDSGNYEVSNNYTTSHSNNYNSNDDEDIFFLETSDSNITDNTSITLDRQSFTQLSTPFAVGTNNFQSGSSSSLPILTTTSPHKSTTSPNSNSNKNVSSSITWHPNDVFNAAQNNYRNWLNSV</sequence>
<dbReference type="HOGENOM" id="CLU_1563928_0_0_1"/>
<organism evidence="2 3">
    <name type="scientific">Henningerozyma blattae (strain ATCC 34711 / CBS 6284 / DSM 70876 / NBRC 10599 / NRRL Y-10934 / UCD 77-7)</name>
    <name type="common">Yeast</name>
    <name type="synonym">Tetrapisispora blattae</name>
    <dbReference type="NCBI Taxonomy" id="1071380"/>
    <lineage>
        <taxon>Eukaryota</taxon>
        <taxon>Fungi</taxon>
        <taxon>Dikarya</taxon>
        <taxon>Ascomycota</taxon>
        <taxon>Saccharomycotina</taxon>
        <taxon>Saccharomycetes</taxon>
        <taxon>Saccharomycetales</taxon>
        <taxon>Saccharomycetaceae</taxon>
        <taxon>Henningerozyma</taxon>
    </lineage>
</organism>
<evidence type="ECO:0000313" key="3">
    <source>
        <dbReference type="Proteomes" id="UP000002866"/>
    </source>
</evidence>
<gene>
    <name evidence="2" type="primary">TBLA0G01780</name>
    <name evidence="2" type="ORF">TBLA_0G01780</name>
</gene>
<proteinExistence type="predicted"/>
<reference evidence="2 3" key="1">
    <citation type="journal article" date="2011" name="Proc. Natl. Acad. Sci. U.S.A.">
        <title>Evolutionary erosion of yeast sex chromosomes by mating-type switching accidents.</title>
        <authorList>
            <person name="Gordon J.L."/>
            <person name="Armisen D."/>
            <person name="Proux-Wera E."/>
            <person name="Oheigeartaigh S.S."/>
            <person name="Byrne K.P."/>
            <person name="Wolfe K.H."/>
        </authorList>
    </citation>
    <scope>NUCLEOTIDE SEQUENCE [LARGE SCALE GENOMIC DNA]</scope>
    <source>
        <strain evidence="3">ATCC 34711 / CBS 6284 / DSM 70876 / NBRC 10599 / NRRL Y-10934 / UCD 77-7</strain>
    </source>
</reference>
<dbReference type="AlphaFoldDB" id="I2H6W9"/>
<accession>I2H6W9</accession>
<dbReference type="EMBL" id="HE806322">
    <property type="protein sequence ID" value="CCH62121.1"/>
    <property type="molecule type" value="Genomic_DNA"/>
</dbReference>